<dbReference type="EMBL" id="CP013015">
    <property type="protein sequence ID" value="AMM40484.1"/>
    <property type="molecule type" value="Genomic_DNA"/>
</dbReference>
<sequence>MLTKILFPTDFSAQAERLIEALPAFQKVGTQEIVLIHVVNPVIASDWPNLNTNFLLELQNNALTILNKWAEKLEQDGFTVQRKIELGNPFKEILRVAEETQAKLIVMGAHGKGFVQGLILGSVTNRILKNSPIPVLVYKLKVIEVFDKPTFNFVTERLFEKILFPTDWSPCAMAAIPYLIQFKSGGVQEIIACRIVDEDKVRDVSEEKLAQILEENEKNLVKLKHNLEAQDFKIKPILRVGKPALEINRIADQEGVSLIVMGYHGRGFFKGMFLGSVSTKVLELSKQPILFVREE</sequence>
<dbReference type="InterPro" id="IPR006016">
    <property type="entry name" value="UspA"/>
</dbReference>
<dbReference type="RefSeq" id="WP_066060932.1">
    <property type="nucleotide sequence ID" value="NZ_CP013015.1"/>
</dbReference>
<keyword evidence="4" id="KW-1185">Reference proteome</keyword>
<dbReference type="AlphaFoldDB" id="A0A7U4TGD5"/>
<evidence type="ECO:0000313" key="4">
    <source>
        <dbReference type="Proteomes" id="UP000070560"/>
    </source>
</evidence>
<dbReference type="Pfam" id="PF00582">
    <property type="entry name" value="Usp"/>
    <property type="match status" value="2"/>
</dbReference>
<proteinExistence type="inferred from homology"/>
<gene>
    <name evidence="3" type="ORF">HS1_000679</name>
</gene>
<organism evidence="3 4">
    <name type="scientific">Desulfofervidus auxilii</name>
    <dbReference type="NCBI Taxonomy" id="1621989"/>
    <lineage>
        <taxon>Bacteria</taxon>
        <taxon>Pseudomonadati</taxon>
        <taxon>Thermodesulfobacteriota</taxon>
        <taxon>Candidatus Desulfofervidia</taxon>
        <taxon>Candidatus Desulfofervidales</taxon>
        <taxon>Candidatus Desulfofervidaceae</taxon>
        <taxon>Candidatus Desulfofervidus</taxon>
    </lineage>
</organism>
<dbReference type="PANTHER" id="PTHR46268:SF26">
    <property type="entry name" value="UNIVERSAL STRESS PROTEIN MJ0577"/>
    <property type="match status" value="1"/>
</dbReference>
<feature type="domain" description="UspA" evidence="2">
    <location>
        <begin position="1"/>
        <end position="139"/>
    </location>
</feature>
<dbReference type="CDD" id="cd00293">
    <property type="entry name" value="USP-like"/>
    <property type="match status" value="2"/>
</dbReference>
<dbReference type="Proteomes" id="UP000070560">
    <property type="component" value="Chromosome"/>
</dbReference>
<dbReference type="OrthoDB" id="5512840at2"/>
<dbReference type="InterPro" id="IPR006015">
    <property type="entry name" value="Universal_stress_UspA"/>
</dbReference>
<evidence type="ECO:0000313" key="3">
    <source>
        <dbReference type="EMBL" id="AMM40484.1"/>
    </source>
</evidence>
<protein>
    <submittedName>
        <fullName evidence="3">Universal stress protein UspA-like protein</fullName>
    </submittedName>
</protein>
<evidence type="ECO:0000256" key="1">
    <source>
        <dbReference type="ARBA" id="ARBA00008791"/>
    </source>
</evidence>
<accession>A0A7U4TGD5</accession>
<dbReference type="PRINTS" id="PR01438">
    <property type="entry name" value="UNVRSLSTRESS"/>
</dbReference>
<dbReference type="PANTHER" id="PTHR46268">
    <property type="entry name" value="STRESS RESPONSE PROTEIN NHAX"/>
    <property type="match status" value="1"/>
</dbReference>
<reference evidence="3 4" key="1">
    <citation type="submission" date="2015-10" db="EMBL/GenBank/DDBJ databases">
        <title>Candidatus Desulfofervidus auxilii, a hydrogenotrophic sulfate-reducing bacterium involved in the thermophilic anaerobic oxidation of methane.</title>
        <authorList>
            <person name="Krukenberg V."/>
            <person name="Richter M."/>
            <person name="Wegener G."/>
        </authorList>
    </citation>
    <scope>NUCLEOTIDE SEQUENCE [LARGE SCALE GENOMIC DNA]</scope>
    <source>
        <strain evidence="3 4">HS1</strain>
    </source>
</reference>
<evidence type="ECO:0000259" key="2">
    <source>
        <dbReference type="Pfam" id="PF00582"/>
    </source>
</evidence>
<dbReference type="InterPro" id="IPR014729">
    <property type="entry name" value="Rossmann-like_a/b/a_fold"/>
</dbReference>
<dbReference type="Gene3D" id="3.40.50.620">
    <property type="entry name" value="HUPs"/>
    <property type="match status" value="2"/>
</dbReference>
<comment type="similarity">
    <text evidence="1">Belongs to the universal stress protein A family.</text>
</comment>
<feature type="domain" description="UspA" evidence="2">
    <location>
        <begin position="159"/>
        <end position="293"/>
    </location>
</feature>
<dbReference type="KEGG" id="daw:HS1_000679"/>
<dbReference type="SUPFAM" id="SSF52402">
    <property type="entry name" value="Adenine nucleotide alpha hydrolases-like"/>
    <property type="match status" value="2"/>
</dbReference>
<name>A0A7U4TGD5_DESA2</name>